<dbReference type="Proteomes" id="UP000287188">
    <property type="component" value="Unassembled WGS sequence"/>
</dbReference>
<dbReference type="RefSeq" id="WP_126556608.1">
    <property type="nucleotide sequence ID" value="NZ_BIFS01000002.1"/>
</dbReference>
<evidence type="ECO:0000256" key="1">
    <source>
        <dbReference type="SAM" id="Phobius"/>
    </source>
</evidence>
<dbReference type="EMBL" id="BIFS01000002">
    <property type="protein sequence ID" value="GCE23124.1"/>
    <property type="molecule type" value="Genomic_DNA"/>
</dbReference>
<gene>
    <name evidence="2" type="ORF">KDK_69240</name>
</gene>
<organism evidence="2 3">
    <name type="scientific">Dictyobacter kobayashii</name>
    <dbReference type="NCBI Taxonomy" id="2014872"/>
    <lineage>
        <taxon>Bacteria</taxon>
        <taxon>Bacillati</taxon>
        <taxon>Chloroflexota</taxon>
        <taxon>Ktedonobacteria</taxon>
        <taxon>Ktedonobacterales</taxon>
        <taxon>Dictyobacteraceae</taxon>
        <taxon>Dictyobacter</taxon>
    </lineage>
</organism>
<accession>A0A402AVM0</accession>
<reference evidence="3" key="1">
    <citation type="submission" date="2018-12" db="EMBL/GenBank/DDBJ databases">
        <title>Tengunoibacter tsumagoiensis gen. nov., sp. nov., Dictyobacter kobayashii sp. nov., D. alpinus sp. nov., and D. joshuensis sp. nov. and description of Dictyobacteraceae fam. nov. within the order Ktedonobacterales isolated from Tengu-no-mugimeshi.</title>
        <authorList>
            <person name="Wang C.M."/>
            <person name="Zheng Y."/>
            <person name="Sakai Y."/>
            <person name="Toyoda A."/>
            <person name="Minakuchi Y."/>
            <person name="Abe K."/>
            <person name="Yokota A."/>
            <person name="Yabe S."/>
        </authorList>
    </citation>
    <scope>NUCLEOTIDE SEQUENCE [LARGE SCALE GENOMIC DNA]</scope>
    <source>
        <strain evidence="3">Uno11</strain>
    </source>
</reference>
<keyword evidence="1" id="KW-1133">Transmembrane helix</keyword>
<dbReference type="AlphaFoldDB" id="A0A402AVM0"/>
<feature type="transmembrane region" description="Helical" evidence="1">
    <location>
        <begin position="6"/>
        <end position="25"/>
    </location>
</feature>
<sequence>MHYQIDVVFILGMLDAFGVLTGIQMSEKRLRKLMLHLVLGSIMKHTDVPSDIFLMDLEVKDSNPLYQTFARILEQKFGLTASECQSAIHAFWAYPFELDEEFH</sequence>
<keyword evidence="1" id="KW-0472">Membrane</keyword>
<evidence type="ECO:0000313" key="2">
    <source>
        <dbReference type="EMBL" id="GCE23124.1"/>
    </source>
</evidence>
<proteinExistence type="predicted"/>
<keyword evidence="3" id="KW-1185">Reference proteome</keyword>
<evidence type="ECO:0000313" key="3">
    <source>
        <dbReference type="Proteomes" id="UP000287188"/>
    </source>
</evidence>
<protein>
    <submittedName>
        <fullName evidence="2">Uncharacterized protein</fullName>
    </submittedName>
</protein>
<name>A0A402AVM0_9CHLR</name>
<keyword evidence="1" id="KW-0812">Transmembrane</keyword>
<comment type="caution">
    <text evidence="2">The sequence shown here is derived from an EMBL/GenBank/DDBJ whole genome shotgun (WGS) entry which is preliminary data.</text>
</comment>